<dbReference type="RefSeq" id="WP_164651609.1">
    <property type="nucleotide sequence ID" value="NZ_JAAIJR010000001.1"/>
</dbReference>
<keyword evidence="2" id="KW-1185">Reference proteome</keyword>
<accession>A0A6P1DNF0</accession>
<organism evidence="1 2">
    <name type="scientific">Thiorhodococcus mannitoliphagus</name>
    <dbReference type="NCBI Taxonomy" id="329406"/>
    <lineage>
        <taxon>Bacteria</taxon>
        <taxon>Pseudomonadati</taxon>
        <taxon>Pseudomonadota</taxon>
        <taxon>Gammaproteobacteria</taxon>
        <taxon>Chromatiales</taxon>
        <taxon>Chromatiaceae</taxon>
        <taxon>Thiorhodococcus</taxon>
    </lineage>
</organism>
<protein>
    <submittedName>
        <fullName evidence="1">Uncharacterized protein</fullName>
    </submittedName>
</protein>
<evidence type="ECO:0000313" key="1">
    <source>
        <dbReference type="EMBL" id="NEX18723.1"/>
    </source>
</evidence>
<evidence type="ECO:0000313" key="2">
    <source>
        <dbReference type="Proteomes" id="UP000471640"/>
    </source>
</evidence>
<dbReference type="AlphaFoldDB" id="A0A6P1DNF0"/>
<comment type="caution">
    <text evidence="1">The sequence shown here is derived from an EMBL/GenBank/DDBJ whole genome shotgun (WGS) entry which is preliminary data.</text>
</comment>
<gene>
    <name evidence="1" type="ORF">G3480_00035</name>
</gene>
<reference evidence="1 2" key="2">
    <citation type="submission" date="2020-02" db="EMBL/GenBank/DDBJ databases">
        <title>Genome sequences of Thiorhodococcus mannitoliphagus and Thiorhodococcus minor, purple sulfur photosynthetic bacteria in the gammaproteobacterial family, Chromatiaceae.</title>
        <authorList>
            <person name="Aviles F.A."/>
            <person name="Meyer T.E."/>
            <person name="Kyndt J.A."/>
        </authorList>
    </citation>
    <scope>NUCLEOTIDE SEQUENCE [LARGE SCALE GENOMIC DNA]</scope>
    <source>
        <strain evidence="1 2">DSM 18266</strain>
    </source>
</reference>
<dbReference type="Proteomes" id="UP000471640">
    <property type="component" value="Unassembled WGS sequence"/>
</dbReference>
<sequence>MARRERTAALKDTLAYEAARIMVDQGLTDFEHARRKAAARAGVRDRRNWPSNEAVQEAILTHRRLFLGDAHFLERRELRRHALSAMRVFAAFSPRLVGAALTGTGDLQGGVQMFLFADRAEDVIFALIERNIPWQEGERSFRYPQGQRASHPEFRFLAGEVPVSLIVLPSDHLRHPPLDPVTDRPQRGASVAEVEQMLAEEESDYRFEMGR</sequence>
<name>A0A6P1DNF0_9GAMM</name>
<reference evidence="2" key="1">
    <citation type="journal article" date="2020" name="Microbiol. Resour. Announc.">
        <title>Draft Genome Sequences of Thiorhodococcus mannitoliphagus and Thiorhodococcus minor, Purple Sulfur Photosynthetic Bacteria in the Gammaproteobacterial Family Chromatiaceae.</title>
        <authorList>
            <person name="Aviles F.A."/>
            <person name="Meyer T.E."/>
            <person name="Kyndt J.A."/>
        </authorList>
    </citation>
    <scope>NUCLEOTIDE SEQUENCE [LARGE SCALE GENOMIC DNA]</scope>
    <source>
        <strain evidence="2">DSM 18266</strain>
    </source>
</reference>
<proteinExistence type="predicted"/>
<dbReference type="EMBL" id="JAAIJR010000001">
    <property type="protein sequence ID" value="NEX18723.1"/>
    <property type="molecule type" value="Genomic_DNA"/>
</dbReference>